<organism evidence="1 2">
    <name type="scientific">Solidesulfovibrio carbinolicus</name>
    <dbReference type="NCBI Taxonomy" id="296842"/>
    <lineage>
        <taxon>Bacteria</taxon>
        <taxon>Pseudomonadati</taxon>
        <taxon>Thermodesulfobacteriota</taxon>
        <taxon>Desulfovibrionia</taxon>
        <taxon>Desulfovibrionales</taxon>
        <taxon>Desulfovibrionaceae</taxon>
        <taxon>Solidesulfovibrio</taxon>
    </lineage>
</organism>
<dbReference type="KEGG" id="dcb:C3Y92_05725"/>
<gene>
    <name evidence="1" type="ORF">C3Y92_05725</name>
</gene>
<sequence>MVEIHEMENALVARLEPLRDSHGVREIKTYGDDLAPEQLPKLLPNLPALLVVYAGSVIVDHGQRQVDRGAYFVFACAKSLRSNQDARGGAMGVYPLLGLVRRTLHGQEIFPDMPALLKRQETFLSRPDLTACYAVYEIAQPYLLGE</sequence>
<evidence type="ECO:0000313" key="1">
    <source>
        <dbReference type="EMBL" id="QAZ66768.1"/>
    </source>
</evidence>
<dbReference type="EMBL" id="CP026538">
    <property type="protein sequence ID" value="QAZ66768.1"/>
    <property type="molecule type" value="Genomic_DNA"/>
</dbReference>
<dbReference type="AlphaFoldDB" id="A0A4P6HNN4"/>
<dbReference type="Pfam" id="PF08873">
    <property type="entry name" value="Phage_Mu_Gp37"/>
    <property type="match status" value="1"/>
</dbReference>
<evidence type="ECO:0000313" key="2">
    <source>
        <dbReference type="Proteomes" id="UP000293296"/>
    </source>
</evidence>
<dbReference type="RefSeq" id="WP_129350495.1">
    <property type="nucleotide sequence ID" value="NZ_CP026538.1"/>
</dbReference>
<protein>
    <submittedName>
        <fullName evidence="1">Uncharacterized protein</fullName>
    </submittedName>
</protein>
<reference evidence="1 2" key="1">
    <citation type="submission" date="2018-02" db="EMBL/GenBank/DDBJ databases">
        <title>Genome sequence of Desulfovibrio carbinolicus DSM 3852.</title>
        <authorList>
            <person name="Wilbanks E."/>
            <person name="Skennerton C.T."/>
            <person name="Orphan V.J."/>
        </authorList>
    </citation>
    <scope>NUCLEOTIDE SEQUENCE [LARGE SCALE GENOMIC DNA]</scope>
    <source>
        <strain evidence="1 2">DSM 3852</strain>
    </source>
</reference>
<dbReference type="InterPro" id="IPR014972">
    <property type="entry name" value="Phage_Mu_Gp37"/>
</dbReference>
<accession>A0A4P6HNN4</accession>
<proteinExistence type="predicted"/>
<name>A0A4P6HNN4_9BACT</name>
<dbReference type="OrthoDB" id="5456188at2"/>
<dbReference type="Proteomes" id="UP000293296">
    <property type="component" value="Chromosome"/>
</dbReference>
<keyword evidence="2" id="KW-1185">Reference proteome</keyword>